<keyword evidence="1" id="KW-0472">Membrane</keyword>
<organism evidence="2 3">
    <name type="scientific">Mesoplasma syrphidae</name>
    <dbReference type="NCBI Taxonomy" id="225999"/>
    <lineage>
        <taxon>Bacteria</taxon>
        <taxon>Bacillati</taxon>
        <taxon>Mycoplasmatota</taxon>
        <taxon>Mollicutes</taxon>
        <taxon>Entomoplasmatales</taxon>
        <taxon>Entomoplasmataceae</taxon>
        <taxon>Mesoplasma</taxon>
    </lineage>
</organism>
<dbReference type="AlphaFoldDB" id="A0A2K9CCN8"/>
<dbReference type="Proteomes" id="UP000233419">
    <property type="component" value="Chromosome"/>
</dbReference>
<dbReference type="OrthoDB" id="8477532at2"/>
<keyword evidence="1" id="KW-1133">Transmembrane helix</keyword>
<feature type="transmembrane region" description="Helical" evidence="1">
    <location>
        <begin position="100"/>
        <end position="123"/>
    </location>
</feature>
<feature type="transmembrane region" description="Helical" evidence="1">
    <location>
        <begin position="74"/>
        <end position="94"/>
    </location>
</feature>
<evidence type="ECO:0000313" key="2">
    <source>
        <dbReference type="EMBL" id="AUF83414.1"/>
    </source>
</evidence>
<evidence type="ECO:0000313" key="3">
    <source>
        <dbReference type="Proteomes" id="UP000233419"/>
    </source>
</evidence>
<name>A0A2K9CCN8_9MOLU</name>
<accession>A0A2K9CCN8</accession>
<dbReference type="RefSeq" id="WP_027048514.1">
    <property type="nucleotide sequence ID" value="NZ_CP025257.1"/>
</dbReference>
<gene>
    <name evidence="2" type="ORF">CXP39_01160</name>
</gene>
<sequence length="623" mass="72056">MSKYQEIEDPVNSYRSQYQEQANNNIENYFENLVKTSRIDIQANRETVGKINKLLLKISQLDSLISKLRKQKSLLTILNILLLITGIVGFIFGIVNWQTWSLGVISGVVIGSCVGFSLIFVFWRIIKRRINPKIQNHSIERQKLDTEKQQFEDEAWIQMANLNSLFEFDDTTKIFSKTLPSIVFDSYLTENRLQQFLNRGLEDYSKYSDTSVIFAQSGTIGQNPFLILKTLEKKIINKTYTGSLVITYTERVRDSQGKMVSQMRTQTLFASVVKPCPNYYVDSELIFANDAAPNLKFSRVPSKKVDSENNKSYQKFIEKRAKKIDKAAASASLKGSNFNVMANKEFEVMFNALDRNHEIEFRLLFSALAQQQLLNLIKNQDDGYGDHFSWNKHDNLNYLFSPLMEKDLATYPERYISYDYNYTKKTFIDFNTQFFKDVYFALAPLLAVPLYQQLGVDDKYDFKFGDQMSSWELEVLAYGHENELKKVIASDVNAIIKTQVVETTENGQEIEAHVSGYETYQRVEYVPMFGRDGFLHNVPVPWVEYISVSNAQNIVIKTIPNLKRADYIKALKINDSNDEQSANQFGINPQQVRLYNKRVSVIKNDNSSENIYEYLNKTLCLEK</sequence>
<evidence type="ECO:0000256" key="1">
    <source>
        <dbReference type="SAM" id="Phobius"/>
    </source>
</evidence>
<dbReference type="NCBIfam" id="NF046000">
    <property type="entry name" value="MAG1210_fam"/>
    <property type="match status" value="1"/>
</dbReference>
<proteinExistence type="predicted"/>
<keyword evidence="1" id="KW-0812">Transmembrane</keyword>
<keyword evidence="3" id="KW-1185">Reference proteome</keyword>
<reference evidence="2 3" key="1">
    <citation type="submission" date="2017-12" db="EMBL/GenBank/DDBJ databases">
        <title>Mesoplasma syrphidae YJS, Complete Genome.</title>
        <authorList>
            <person name="Knight T.F."/>
            <person name="Citino T."/>
            <person name="Rubinstein R."/>
            <person name="Neuschaefer Z."/>
        </authorList>
    </citation>
    <scope>NUCLEOTIDE SEQUENCE [LARGE SCALE GENOMIC DNA]</scope>
    <source>
        <strain evidence="2 3">YJS</strain>
    </source>
</reference>
<dbReference type="EMBL" id="CP025257">
    <property type="protein sequence ID" value="AUF83414.1"/>
    <property type="molecule type" value="Genomic_DNA"/>
</dbReference>
<dbReference type="KEGG" id="msyr:CXP39_01160"/>
<protein>
    <submittedName>
        <fullName evidence="2">Uncharacterized protein</fullName>
    </submittedName>
</protein>